<evidence type="ECO:0000313" key="1">
    <source>
        <dbReference type="EMBL" id="TJX06567.1"/>
    </source>
</evidence>
<gene>
    <name evidence="1" type="ORF">E8M63_03115</name>
</gene>
<reference evidence="1 2" key="1">
    <citation type="submission" date="2019-04" db="EMBL/GenBank/DDBJ databases">
        <title>The CDC panel for molecular diagnostics of ciprofloxacin resistance and its use for research and clinical development.</title>
        <authorList>
            <person name="Liu H."/>
            <person name="Tang K."/>
            <person name="Pham C."/>
            <person name="Schmerer M."/>
        </authorList>
    </citation>
    <scope>NUCLEOTIDE SEQUENCE [LARGE SCALE GENOMIC DNA]</scope>
    <source>
        <strain evidence="1 2">LRRBGS_0742</strain>
    </source>
</reference>
<comment type="caution">
    <text evidence="1">The sequence shown here is derived from an EMBL/GenBank/DDBJ whole genome shotgun (WGS) entry which is preliminary data.</text>
</comment>
<evidence type="ECO:0000313" key="2">
    <source>
        <dbReference type="Proteomes" id="UP000307092"/>
    </source>
</evidence>
<dbReference type="Proteomes" id="UP000307092">
    <property type="component" value="Unassembled WGS sequence"/>
</dbReference>
<name>A0AAX2TSA1_NEIGO</name>
<protein>
    <submittedName>
        <fullName evidence="1">Pilus assembly protein PilS</fullName>
    </submittedName>
</protein>
<dbReference type="EMBL" id="SUQX01000003">
    <property type="protein sequence ID" value="TJX06567.1"/>
    <property type="molecule type" value="Genomic_DNA"/>
</dbReference>
<proteinExistence type="predicted"/>
<organism evidence="1 2">
    <name type="scientific">Neisseria gonorrhoeae</name>
    <dbReference type="NCBI Taxonomy" id="485"/>
    <lineage>
        <taxon>Bacteria</taxon>
        <taxon>Pseudomonadati</taxon>
        <taxon>Pseudomonadota</taxon>
        <taxon>Betaproteobacteria</taxon>
        <taxon>Neisseriales</taxon>
        <taxon>Neisseriaceae</taxon>
        <taxon>Neisseria</taxon>
    </lineage>
</organism>
<dbReference type="AlphaFoldDB" id="A0AAX2TSA1"/>
<accession>A0AAX2TSA1</accession>
<sequence length="51" mass="5942">MSSFPRRRESRLVGTETYRVKRFLQFYVPDSRLRGDNDSGISTSNPLFIST</sequence>